<organism evidence="5 6">
    <name type="scientific">Catonella morbi ATCC 51271</name>
    <dbReference type="NCBI Taxonomy" id="592026"/>
    <lineage>
        <taxon>Bacteria</taxon>
        <taxon>Bacillati</taxon>
        <taxon>Bacillota</taxon>
        <taxon>Clostridia</taxon>
        <taxon>Lachnospirales</taxon>
        <taxon>Lachnospiraceae</taxon>
        <taxon>Catonella</taxon>
    </lineage>
</organism>
<dbReference type="InterPro" id="IPR010982">
    <property type="entry name" value="Lambda_DNA-bd_dom_sf"/>
</dbReference>
<dbReference type="Pfam" id="PF00532">
    <property type="entry name" value="Peripla_BP_1"/>
    <property type="match status" value="1"/>
</dbReference>
<keyword evidence="3" id="KW-0804">Transcription</keyword>
<dbReference type="CDD" id="cd06267">
    <property type="entry name" value="PBP1_LacI_sugar_binding-like"/>
    <property type="match status" value="1"/>
</dbReference>
<name>V2XN07_9FIRM</name>
<evidence type="ECO:0000313" key="5">
    <source>
        <dbReference type="EMBL" id="ESL03564.1"/>
    </source>
</evidence>
<dbReference type="Pfam" id="PF00356">
    <property type="entry name" value="LacI"/>
    <property type="match status" value="1"/>
</dbReference>
<evidence type="ECO:0000313" key="6">
    <source>
        <dbReference type="Proteomes" id="UP000018227"/>
    </source>
</evidence>
<accession>V2XN07</accession>
<dbReference type="SUPFAM" id="SSF53822">
    <property type="entry name" value="Periplasmic binding protein-like I"/>
    <property type="match status" value="1"/>
</dbReference>
<dbReference type="STRING" id="592026.GCWU0000282_001276"/>
<dbReference type="PANTHER" id="PTHR30146:SF109">
    <property type="entry name" value="HTH-TYPE TRANSCRIPTIONAL REGULATOR GALS"/>
    <property type="match status" value="1"/>
</dbReference>
<dbReference type="Gene3D" id="3.40.50.2300">
    <property type="match status" value="2"/>
</dbReference>
<dbReference type="PANTHER" id="PTHR30146">
    <property type="entry name" value="LACI-RELATED TRANSCRIPTIONAL REPRESSOR"/>
    <property type="match status" value="1"/>
</dbReference>
<dbReference type="PROSITE" id="PS50932">
    <property type="entry name" value="HTH_LACI_2"/>
    <property type="match status" value="1"/>
</dbReference>
<dbReference type="EMBL" id="ACIL03000009">
    <property type="protein sequence ID" value="ESL03564.1"/>
    <property type="molecule type" value="Genomic_DNA"/>
</dbReference>
<feature type="domain" description="HTH lacI-type" evidence="4">
    <location>
        <begin position="6"/>
        <end position="60"/>
    </location>
</feature>
<dbReference type="SUPFAM" id="SSF47413">
    <property type="entry name" value="lambda repressor-like DNA-binding domains"/>
    <property type="match status" value="1"/>
</dbReference>
<dbReference type="GO" id="GO:0000976">
    <property type="term" value="F:transcription cis-regulatory region binding"/>
    <property type="evidence" value="ECO:0007669"/>
    <property type="project" value="TreeGrafter"/>
</dbReference>
<evidence type="ECO:0000256" key="2">
    <source>
        <dbReference type="ARBA" id="ARBA00023125"/>
    </source>
</evidence>
<protein>
    <submittedName>
        <fullName evidence="5">Transcriptional regulator, LacI family</fullName>
    </submittedName>
</protein>
<dbReference type="Proteomes" id="UP000018227">
    <property type="component" value="Unassembled WGS sequence"/>
</dbReference>
<dbReference type="InterPro" id="IPR001761">
    <property type="entry name" value="Peripla_BP/Lac1_sug-bd_dom"/>
</dbReference>
<keyword evidence="2" id="KW-0238">DNA-binding</keyword>
<reference evidence="5 6" key="1">
    <citation type="submission" date="2013-06" db="EMBL/GenBank/DDBJ databases">
        <authorList>
            <person name="Weinstock G."/>
            <person name="Sodergren E."/>
            <person name="Clifton S."/>
            <person name="Fulton L."/>
            <person name="Fulton B."/>
            <person name="Courtney L."/>
            <person name="Fronick C."/>
            <person name="Harrison M."/>
            <person name="Strong C."/>
            <person name="Farmer C."/>
            <person name="Delahaunty K."/>
            <person name="Markovic C."/>
            <person name="Hall O."/>
            <person name="Minx P."/>
            <person name="Tomlinson C."/>
            <person name="Mitreva M."/>
            <person name="Nelson J."/>
            <person name="Hou S."/>
            <person name="Wollam A."/>
            <person name="Pepin K.H."/>
            <person name="Johnson M."/>
            <person name="Bhonagiri V."/>
            <person name="Nash W.E."/>
            <person name="Warren W."/>
            <person name="Chinwalla A."/>
            <person name="Mardis E.R."/>
            <person name="Wilson R.K."/>
        </authorList>
    </citation>
    <scope>NUCLEOTIDE SEQUENCE [LARGE SCALE GENOMIC DNA]</scope>
    <source>
        <strain evidence="5 6">ATCC 51271</strain>
    </source>
</reference>
<dbReference type="eggNOG" id="COG1609">
    <property type="taxonomic scope" value="Bacteria"/>
</dbReference>
<dbReference type="CDD" id="cd01392">
    <property type="entry name" value="HTH_LacI"/>
    <property type="match status" value="1"/>
</dbReference>
<dbReference type="HOGENOM" id="CLU_037628_6_0_9"/>
<comment type="caution">
    <text evidence="5">The sequence shown here is derived from an EMBL/GenBank/DDBJ whole genome shotgun (WGS) entry which is preliminary data.</text>
</comment>
<dbReference type="SMART" id="SM00354">
    <property type="entry name" value="HTH_LACI"/>
    <property type="match status" value="1"/>
</dbReference>
<evidence type="ECO:0000256" key="3">
    <source>
        <dbReference type="ARBA" id="ARBA00023163"/>
    </source>
</evidence>
<evidence type="ECO:0000256" key="1">
    <source>
        <dbReference type="ARBA" id="ARBA00023015"/>
    </source>
</evidence>
<dbReference type="Gene3D" id="1.10.260.40">
    <property type="entry name" value="lambda repressor-like DNA-binding domains"/>
    <property type="match status" value="1"/>
</dbReference>
<keyword evidence="6" id="KW-1185">Reference proteome</keyword>
<keyword evidence="1" id="KW-0805">Transcription regulation</keyword>
<dbReference type="InterPro" id="IPR000843">
    <property type="entry name" value="HTH_LacI"/>
</dbReference>
<proteinExistence type="predicted"/>
<dbReference type="InterPro" id="IPR028082">
    <property type="entry name" value="Peripla_BP_I"/>
</dbReference>
<dbReference type="GO" id="GO:0003700">
    <property type="term" value="F:DNA-binding transcription factor activity"/>
    <property type="evidence" value="ECO:0007669"/>
    <property type="project" value="TreeGrafter"/>
</dbReference>
<sequence>MEETMATLKDVAKLANVDISTVSRALNNTSYVHPDTKAKILDAVKTLSYRPNIIAQSLKQGKRHTIGVVIPRLSFSVFADITQGIEETAHKRGYETLICNTNDNINTEKDCLNRLRNGFIDGLIIAGTGGNNRIIRDLVSSDIPVTQIVRKQDLRISSITVNYENCGYEAVKYLAGKGAKNIGLINGSMKLMPYKDRYMGYKRALEELELEETTAEIPNINVNSFEYGYNCALKLIDSNSSLDAIMVAADIQGIGAMRAILENGLSIPNQIKLISLTGHSIGSMLWPAMTAMEMPGFEIGSQAATMNIDEIENLSKKDLPKHLTFSSTLIERESC</sequence>
<gene>
    <name evidence="5" type="ORF">GCWU0000282_001276</name>
</gene>
<evidence type="ECO:0000259" key="4">
    <source>
        <dbReference type="PROSITE" id="PS50932"/>
    </source>
</evidence>
<dbReference type="AlphaFoldDB" id="V2XN07"/>